<dbReference type="Proteomes" id="UP000079169">
    <property type="component" value="Unplaced"/>
</dbReference>
<dbReference type="InterPro" id="IPR015915">
    <property type="entry name" value="Kelch-typ_b-propeller"/>
</dbReference>
<dbReference type="OMA" id="ECYSADS"/>
<organism evidence="2 3">
    <name type="scientific">Diaphorina citri</name>
    <name type="common">Asian citrus psyllid</name>
    <dbReference type="NCBI Taxonomy" id="121845"/>
    <lineage>
        <taxon>Eukaryota</taxon>
        <taxon>Metazoa</taxon>
        <taxon>Ecdysozoa</taxon>
        <taxon>Arthropoda</taxon>
        <taxon>Hexapoda</taxon>
        <taxon>Insecta</taxon>
        <taxon>Pterygota</taxon>
        <taxon>Neoptera</taxon>
        <taxon>Paraneoptera</taxon>
        <taxon>Hemiptera</taxon>
        <taxon>Sternorrhyncha</taxon>
        <taxon>Psylloidea</taxon>
        <taxon>Psyllidae</taxon>
        <taxon>Diaphorininae</taxon>
        <taxon>Diaphorina</taxon>
    </lineage>
</organism>
<accession>A0A1S3D635</accession>
<dbReference type="AlphaFoldDB" id="A0A1S3D635"/>
<proteinExistence type="predicted"/>
<gene>
    <name evidence="3" type="primary">LOC103512084</name>
</gene>
<dbReference type="PaxDb" id="121845-A0A1S3D635"/>
<reference evidence="3" key="1">
    <citation type="submission" date="2025-08" db="UniProtKB">
        <authorList>
            <consortium name="RefSeq"/>
        </authorList>
    </citation>
    <scope>IDENTIFICATION</scope>
</reference>
<name>A0A1S3D635_DIACI</name>
<dbReference type="RefSeq" id="XP_008475060.1">
    <property type="nucleotide sequence ID" value="XM_008476838.3"/>
</dbReference>
<protein>
    <submittedName>
        <fullName evidence="3">Kelch-like ECH-associated protein 1</fullName>
    </submittedName>
</protein>
<sequence length="66" mass="7545">MKEKRYRPGIAVIDGKIYVLGGEEGWDGYHDSIECYDVDNDSWEIMSHLPSARSWLGCVPLQVARM</sequence>
<dbReference type="SMART" id="SM00612">
    <property type="entry name" value="Kelch"/>
    <property type="match status" value="1"/>
</dbReference>
<dbReference type="Gene3D" id="2.120.10.80">
    <property type="entry name" value="Kelch-type beta propeller"/>
    <property type="match status" value="1"/>
</dbReference>
<dbReference type="KEGG" id="dci:103512084"/>
<dbReference type="GeneID" id="103512084"/>
<keyword evidence="2" id="KW-1185">Reference proteome</keyword>
<dbReference type="STRING" id="121845.A0A1S3D635"/>
<dbReference type="Pfam" id="PF01344">
    <property type="entry name" value="Kelch_1"/>
    <property type="match status" value="1"/>
</dbReference>
<dbReference type="SUPFAM" id="SSF117281">
    <property type="entry name" value="Kelch motif"/>
    <property type="match status" value="1"/>
</dbReference>
<evidence type="ECO:0000313" key="3">
    <source>
        <dbReference type="RefSeq" id="XP_008475060.1"/>
    </source>
</evidence>
<evidence type="ECO:0000313" key="2">
    <source>
        <dbReference type="Proteomes" id="UP000079169"/>
    </source>
</evidence>
<evidence type="ECO:0000256" key="1">
    <source>
        <dbReference type="ARBA" id="ARBA00022441"/>
    </source>
</evidence>
<dbReference type="InterPro" id="IPR006652">
    <property type="entry name" value="Kelch_1"/>
</dbReference>
<keyword evidence="1" id="KW-0880">Kelch repeat</keyword>